<comment type="caution">
    <text evidence="2">The sequence shown here is derived from an EMBL/GenBank/DDBJ whole genome shotgun (WGS) entry which is preliminary data.</text>
</comment>
<accession>X0YVW3</accession>
<evidence type="ECO:0000259" key="1">
    <source>
        <dbReference type="PROSITE" id="PS51737"/>
    </source>
</evidence>
<dbReference type="GO" id="GO:0000150">
    <property type="term" value="F:DNA strand exchange activity"/>
    <property type="evidence" value="ECO:0007669"/>
    <property type="project" value="InterPro"/>
</dbReference>
<dbReference type="AlphaFoldDB" id="X0YVW3"/>
<dbReference type="PROSITE" id="PS51737">
    <property type="entry name" value="RECOMBINASE_DNA_BIND"/>
    <property type="match status" value="1"/>
</dbReference>
<proteinExistence type="predicted"/>
<dbReference type="Gene3D" id="3.90.1750.20">
    <property type="entry name" value="Putative Large Serine Recombinase, Chain B, Domain 2"/>
    <property type="match status" value="1"/>
</dbReference>
<dbReference type="InterPro" id="IPR011109">
    <property type="entry name" value="DNA_bind_recombinase_dom"/>
</dbReference>
<sequence>MYLEGKGIKEIAKSLNRQGHKTNKGKAWSNSSISYILKNKVYIGTLIYGKRSKDNIPQPGDIVYAINSDDCLIKDGTYGVIESVDNKIVRAGWNITTPYFDKGSCSVSGGPVIGLKTEKVRPKFNKRIIIFWRFKNGEMRAHNGEDFAGQVNVFEYDFKG</sequence>
<feature type="domain" description="Recombinase" evidence="1">
    <location>
        <begin position="1"/>
        <end position="91"/>
    </location>
</feature>
<evidence type="ECO:0000313" key="2">
    <source>
        <dbReference type="EMBL" id="GAG60360.1"/>
    </source>
</evidence>
<organism evidence="2">
    <name type="scientific">marine sediment metagenome</name>
    <dbReference type="NCBI Taxonomy" id="412755"/>
    <lineage>
        <taxon>unclassified sequences</taxon>
        <taxon>metagenomes</taxon>
        <taxon>ecological metagenomes</taxon>
    </lineage>
</organism>
<dbReference type="InterPro" id="IPR038109">
    <property type="entry name" value="DNA_bind_recomb_sf"/>
</dbReference>
<dbReference type="EMBL" id="BART01001007">
    <property type="protein sequence ID" value="GAG60360.1"/>
    <property type="molecule type" value="Genomic_DNA"/>
</dbReference>
<name>X0YVW3_9ZZZZ</name>
<dbReference type="Pfam" id="PF07508">
    <property type="entry name" value="Recombinase"/>
    <property type="match status" value="1"/>
</dbReference>
<reference evidence="2" key="1">
    <citation type="journal article" date="2014" name="Front. Microbiol.">
        <title>High frequency of phylogenetically diverse reductive dehalogenase-homologous genes in deep subseafloor sedimentary metagenomes.</title>
        <authorList>
            <person name="Kawai M."/>
            <person name="Futagami T."/>
            <person name="Toyoda A."/>
            <person name="Takaki Y."/>
            <person name="Nishi S."/>
            <person name="Hori S."/>
            <person name="Arai W."/>
            <person name="Tsubouchi T."/>
            <person name="Morono Y."/>
            <person name="Uchiyama I."/>
            <person name="Ito T."/>
            <person name="Fujiyama A."/>
            <person name="Inagaki F."/>
            <person name="Takami H."/>
        </authorList>
    </citation>
    <scope>NUCLEOTIDE SEQUENCE</scope>
    <source>
        <strain evidence="2">Expedition CK06-06</strain>
    </source>
</reference>
<protein>
    <recommendedName>
        <fullName evidence="1">Recombinase domain-containing protein</fullName>
    </recommendedName>
</protein>
<dbReference type="GO" id="GO:0003677">
    <property type="term" value="F:DNA binding"/>
    <property type="evidence" value="ECO:0007669"/>
    <property type="project" value="InterPro"/>
</dbReference>
<gene>
    <name evidence="2" type="ORF">S01H4_03930</name>
</gene>